<dbReference type="SMART" id="SM00326">
    <property type="entry name" value="SH3"/>
    <property type="match status" value="1"/>
</dbReference>
<dbReference type="Proteomes" id="UP000193642">
    <property type="component" value="Unassembled WGS sequence"/>
</dbReference>
<evidence type="ECO:0000313" key="7">
    <source>
        <dbReference type="Proteomes" id="UP000193642"/>
    </source>
</evidence>
<evidence type="ECO:0000256" key="1">
    <source>
        <dbReference type="ARBA" id="ARBA00022443"/>
    </source>
</evidence>
<dbReference type="PANTHER" id="PTHR15706:SF2">
    <property type="entry name" value="SH3 AND PX DOMAIN-CONTAINING PROTEIN 2A"/>
    <property type="match status" value="1"/>
</dbReference>
<dbReference type="Pfam" id="PF00787">
    <property type="entry name" value="PX"/>
    <property type="match status" value="1"/>
</dbReference>
<feature type="compositionally biased region" description="Low complexity" evidence="4">
    <location>
        <begin position="328"/>
        <end position="342"/>
    </location>
</feature>
<dbReference type="InterPro" id="IPR036871">
    <property type="entry name" value="PX_dom_sf"/>
</dbReference>
<keyword evidence="7" id="KW-1185">Reference proteome</keyword>
<feature type="region of interest" description="Disordered" evidence="4">
    <location>
        <begin position="237"/>
        <end position="401"/>
    </location>
</feature>
<evidence type="ECO:0000259" key="5">
    <source>
        <dbReference type="PROSITE" id="PS50002"/>
    </source>
</evidence>
<dbReference type="AlphaFoldDB" id="A0A1Y2C2Z2"/>
<dbReference type="InterPro" id="IPR001683">
    <property type="entry name" value="PX_dom"/>
</dbReference>
<feature type="domain" description="SH3" evidence="5">
    <location>
        <begin position="174"/>
        <end position="235"/>
    </location>
</feature>
<keyword evidence="1 3" id="KW-0728">SH3 domain</keyword>
<accession>A0A1Y2C2Z2</accession>
<dbReference type="GO" id="GO:0035091">
    <property type="term" value="F:phosphatidylinositol binding"/>
    <property type="evidence" value="ECO:0007669"/>
    <property type="project" value="InterPro"/>
</dbReference>
<dbReference type="Gene3D" id="3.10.20.90">
    <property type="entry name" value="Phosphatidylinositol 3-kinase Catalytic Subunit, Chain A, domain 1"/>
    <property type="match status" value="1"/>
</dbReference>
<evidence type="ECO:0000256" key="4">
    <source>
        <dbReference type="SAM" id="MobiDB-lite"/>
    </source>
</evidence>
<feature type="region of interest" description="Disordered" evidence="4">
    <location>
        <begin position="1"/>
        <end position="40"/>
    </location>
</feature>
<comment type="caution">
    <text evidence="6">The sequence shown here is derived from an EMBL/GenBank/DDBJ whole genome shotgun (WGS) entry which is preliminary data.</text>
</comment>
<dbReference type="STRING" id="329046.A0A1Y2C2Z2"/>
<evidence type="ECO:0000256" key="2">
    <source>
        <dbReference type="ARBA" id="ARBA00022737"/>
    </source>
</evidence>
<dbReference type="InterPro" id="IPR051228">
    <property type="entry name" value="NADPH_Oxidase/PX-Domain"/>
</dbReference>
<feature type="compositionally biased region" description="Polar residues" evidence="4">
    <location>
        <begin position="275"/>
        <end position="293"/>
    </location>
</feature>
<proteinExistence type="predicted"/>
<dbReference type="InterPro" id="IPR001452">
    <property type="entry name" value="SH3_domain"/>
</dbReference>
<protein>
    <recommendedName>
        <fullName evidence="5">SH3 domain-containing protein</fullName>
    </recommendedName>
</protein>
<gene>
    <name evidence="6" type="ORF">BCR33DRAFT_852374</name>
</gene>
<feature type="compositionally biased region" description="Basic and acidic residues" evidence="4">
    <location>
        <begin position="237"/>
        <end position="251"/>
    </location>
</feature>
<dbReference type="Gene3D" id="2.30.30.40">
    <property type="entry name" value="SH3 Domains"/>
    <property type="match status" value="1"/>
</dbReference>
<feature type="compositionally biased region" description="Polar residues" evidence="4">
    <location>
        <begin position="12"/>
        <end position="40"/>
    </location>
</feature>
<dbReference type="OrthoDB" id="548867at2759"/>
<name>A0A1Y2C2Z2_9FUNG</name>
<dbReference type="Gene3D" id="3.30.1520.10">
    <property type="entry name" value="Phox-like domain"/>
    <property type="match status" value="1"/>
</dbReference>
<reference evidence="6 7" key="1">
    <citation type="submission" date="2016-07" db="EMBL/GenBank/DDBJ databases">
        <title>Pervasive Adenine N6-methylation of Active Genes in Fungi.</title>
        <authorList>
            <consortium name="DOE Joint Genome Institute"/>
            <person name="Mondo S.J."/>
            <person name="Dannebaum R.O."/>
            <person name="Kuo R.C."/>
            <person name="Labutti K."/>
            <person name="Haridas S."/>
            <person name="Kuo A."/>
            <person name="Salamov A."/>
            <person name="Ahrendt S.R."/>
            <person name="Lipzen A."/>
            <person name="Sullivan W."/>
            <person name="Andreopoulos W.B."/>
            <person name="Clum A."/>
            <person name="Lindquist E."/>
            <person name="Daum C."/>
            <person name="Ramamoorthy G.K."/>
            <person name="Gryganskyi A."/>
            <person name="Culley D."/>
            <person name="Magnuson J.K."/>
            <person name="James T.Y."/>
            <person name="O'Malley M.A."/>
            <person name="Stajich J.E."/>
            <person name="Spatafora J.W."/>
            <person name="Visel A."/>
            <person name="Grigoriev I.V."/>
        </authorList>
    </citation>
    <scope>NUCLEOTIDE SEQUENCE [LARGE SCALE GENOMIC DNA]</scope>
    <source>
        <strain evidence="6 7">JEL800</strain>
    </source>
</reference>
<dbReference type="PROSITE" id="PS50002">
    <property type="entry name" value="SH3"/>
    <property type="match status" value="1"/>
</dbReference>
<dbReference type="PANTHER" id="PTHR15706">
    <property type="entry name" value="SH3 MULTIPLE DOMAIN"/>
    <property type="match status" value="1"/>
</dbReference>
<dbReference type="SMART" id="SM00312">
    <property type="entry name" value="PX"/>
    <property type="match status" value="1"/>
</dbReference>
<sequence length="632" mass="70420">MDQSGGVPLVSRSVSQPQMRRPKTTTNEAQYYLPSTATATTEPEYLEEQISSSNSRRGLWGSVAGDEAWLRIRDLEDLDDIDSVKEEEEKTLARSKQQQQLYSLYDDHTHLPSKDSIYSLYQSQSQVMPPQRPATYLSDSSTIMRDSPSGAHAGDFFPHRPRTTSHPVDLYKAPPSKIVKANKSYTARTVNEISFSVGDFFFVSSEAHPDFYEVLNPAAKLRGLAPKDHFDSLEKEMQQFEGESQRSRGDNWRNTAPATAKSPYMNDYSPLSPKPMSTTSRPSSNPETMSTKPTRIPPAQNPVNLTPPAHSMNPFTAAMTAIATPVPSNSSPTPTNDSSGDSFVPPPRSGSRRLTAGSSATTPLPPDLRKVHRSVSQPNGFPLPQQSQTTIPPPLPTQQSAQFPYPSTHTDPLIQHLQILSHNPQTKTYKIHITYTTTSTSYIHRTYQDFQTLHLSLLSFYPTESGRTTTTPRRIPFLPSPSQHQPLLQPLLQSYLSILPTLPQKLQNSGVWAKFFSVRRGAGSRDVMDPGWNDHDPSDTFVTLDARIPRTLTITIRSVVKGVDLFRLDVPRDVRYDELVDGVERILGKRVGGLEYLDESGMMVTLHGDEDLGLMVRTWGVLEGYDDIALLV</sequence>
<organism evidence="6 7">
    <name type="scientific">Rhizoclosmatium globosum</name>
    <dbReference type="NCBI Taxonomy" id="329046"/>
    <lineage>
        <taxon>Eukaryota</taxon>
        <taxon>Fungi</taxon>
        <taxon>Fungi incertae sedis</taxon>
        <taxon>Chytridiomycota</taxon>
        <taxon>Chytridiomycota incertae sedis</taxon>
        <taxon>Chytridiomycetes</taxon>
        <taxon>Chytridiales</taxon>
        <taxon>Chytriomycetaceae</taxon>
        <taxon>Rhizoclosmatium</taxon>
    </lineage>
</organism>
<keyword evidence="2" id="KW-0677">Repeat</keyword>
<dbReference type="SUPFAM" id="SSF64268">
    <property type="entry name" value="PX domain"/>
    <property type="match status" value="1"/>
</dbReference>
<dbReference type="EMBL" id="MCGO01000032">
    <property type="protein sequence ID" value="ORY41398.1"/>
    <property type="molecule type" value="Genomic_DNA"/>
</dbReference>
<dbReference type="SUPFAM" id="SSF54277">
    <property type="entry name" value="CAD &amp; PB1 domains"/>
    <property type="match status" value="1"/>
</dbReference>
<dbReference type="SUPFAM" id="SSF50044">
    <property type="entry name" value="SH3-domain"/>
    <property type="match status" value="1"/>
</dbReference>
<evidence type="ECO:0000313" key="6">
    <source>
        <dbReference type="EMBL" id="ORY41398.1"/>
    </source>
</evidence>
<evidence type="ECO:0000256" key="3">
    <source>
        <dbReference type="PROSITE-ProRule" id="PRU00192"/>
    </source>
</evidence>
<dbReference type="InterPro" id="IPR036028">
    <property type="entry name" value="SH3-like_dom_sf"/>
</dbReference>